<organism evidence="1">
    <name type="scientific">marine sediment metagenome</name>
    <dbReference type="NCBI Taxonomy" id="412755"/>
    <lineage>
        <taxon>unclassified sequences</taxon>
        <taxon>metagenomes</taxon>
        <taxon>ecological metagenomes</taxon>
    </lineage>
</organism>
<evidence type="ECO:0000313" key="1">
    <source>
        <dbReference type="EMBL" id="GAH37246.1"/>
    </source>
</evidence>
<name>X1EV25_9ZZZZ</name>
<comment type="caution">
    <text evidence="1">The sequence shown here is derived from an EMBL/GenBank/DDBJ whole genome shotgun (WGS) entry which is preliminary data.</text>
</comment>
<reference evidence="1" key="1">
    <citation type="journal article" date="2014" name="Front. Microbiol.">
        <title>High frequency of phylogenetically diverse reductive dehalogenase-homologous genes in deep subseafloor sedimentary metagenomes.</title>
        <authorList>
            <person name="Kawai M."/>
            <person name="Futagami T."/>
            <person name="Toyoda A."/>
            <person name="Takaki Y."/>
            <person name="Nishi S."/>
            <person name="Hori S."/>
            <person name="Arai W."/>
            <person name="Tsubouchi T."/>
            <person name="Morono Y."/>
            <person name="Uchiyama I."/>
            <person name="Ito T."/>
            <person name="Fujiyama A."/>
            <person name="Inagaki F."/>
            <person name="Takami H."/>
        </authorList>
    </citation>
    <scope>NUCLEOTIDE SEQUENCE</scope>
    <source>
        <strain evidence="1">Expedition CK06-06</strain>
    </source>
</reference>
<proteinExistence type="predicted"/>
<dbReference type="SUPFAM" id="SSF47598">
    <property type="entry name" value="Ribbon-helix-helix"/>
    <property type="match status" value="1"/>
</dbReference>
<dbReference type="GO" id="GO:0006355">
    <property type="term" value="P:regulation of DNA-templated transcription"/>
    <property type="evidence" value="ECO:0007669"/>
    <property type="project" value="InterPro"/>
</dbReference>
<protein>
    <submittedName>
        <fullName evidence="1">Uncharacterized protein</fullName>
    </submittedName>
</protein>
<accession>X1EV25</accession>
<gene>
    <name evidence="1" type="ORF">S03H2_10715</name>
</gene>
<dbReference type="EMBL" id="BARU01005500">
    <property type="protein sequence ID" value="GAH37246.1"/>
    <property type="molecule type" value="Genomic_DNA"/>
</dbReference>
<dbReference type="InterPro" id="IPR010985">
    <property type="entry name" value="Ribbon_hlx_hlx"/>
</dbReference>
<dbReference type="AlphaFoldDB" id="X1EV25"/>
<sequence>MLVHSIIMKKNDKIIIRMERDLKDQLFLASEKTGETVSSLIRAKVCEIVEDNKSKENIPEEV</sequence>